<feature type="non-terminal residue" evidence="1">
    <location>
        <position position="1"/>
    </location>
</feature>
<name>A0AAV4FY50_9GAST</name>
<gene>
    <name evidence="1" type="ORF">ElyMa_003992600</name>
</gene>
<proteinExistence type="predicted"/>
<keyword evidence="2" id="KW-1185">Reference proteome</keyword>
<comment type="caution">
    <text evidence="1">The sequence shown here is derived from an EMBL/GenBank/DDBJ whole genome shotgun (WGS) entry which is preliminary data.</text>
</comment>
<sequence>QSVSLTEIHALLDRMQEMTTQGNRTEHRSIWVVVDSSRSIWVVVNSSRSIWVVVDSSRSICDCKYKEKM</sequence>
<dbReference type="EMBL" id="BMAT01008122">
    <property type="protein sequence ID" value="GFR78353.1"/>
    <property type="molecule type" value="Genomic_DNA"/>
</dbReference>
<reference evidence="1 2" key="1">
    <citation type="journal article" date="2021" name="Elife">
        <title>Chloroplast acquisition without the gene transfer in kleptoplastic sea slugs, Plakobranchus ocellatus.</title>
        <authorList>
            <person name="Maeda T."/>
            <person name="Takahashi S."/>
            <person name="Yoshida T."/>
            <person name="Shimamura S."/>
            <person name="Takaki Y."/>
            <person name="Nagai Y."/>
            <person name="Toyoda A."/>
            <person name="Suzuki Y."/>
            <person name="Arimoto A."/>
            <person name="Ishii H."/>
            <person name="Satoh N."/>
            <person name="Nishiyama T."/>
            <person name="Hasebe M."/>
            <person name="Maruyama T."/>
            <person name="Minagawa J."/>
            <person name="Obokata J."/>
            <person name="Shigenobu S."/>
        </authorList>
    </citation>
    <scope>NUCLEOTIDE SEQUENCE [LARGE SCALE GENOMIC DNA]</scope>
</reference>
<evidence type="ECO:0000313" key="1">
    <source>
        <dbReference type="EMBL" id="GFR78353.1"/>
    </source>
</evidence>
<evidence type="ECO:0000313" key="2">
    <source>
        <dbReference type="Proteomes" id="UP000762676"/>
    </source>
</evidence>
<dbReference type="AlphaFoldDB" id="A0AAV4FY50"/>
<accession>A0AAV4FY50</accession>
<dbReference type="Proteomes" id="UP000762676">
    <property type="component" value="Unassembled WGS sequence"/>
</dbReference>
<organism evidence="1 2">
    <name type="scientific">Elysia marginata</name>
    <dbReference type="NCBI Taxonomy" id="1093978"/>
    <lineage>
        <taxon>Eukaryota</taxon>
        <taxon>Metazoa</taxon>
        <taxon>Spiralia</taxon>
        <taxon>Lophotrochozoa</taxon>
        <taxon>Mollusca</taxon>
        <taxon>Gastropoda</taxon>
        <taxon>Heterobranchia</taxon>
        <taxon>Euthyneura</taxon>
        <taxon>Panpulmonata</taxon>
        <taxon>Sacoglossa</taxon>
        <taxon>Placobranchoidea</taxon>
        <taxon>Plakobranchidae</taxon>
        <taxon>Elysia</taxon>
    </lineage>
</organism>
<protein>
    <submittedName>
        <fullName evidence="1">Uncharacterized protein</fullName>
    </submittedName>
</protein>